<evidence type="ECO:0000256" key="4">
    <source>
        <dbReference type="ARBA" id="ARBA00023242"/>
    </source>
</evidence>
<dbReference type="AlphaFoldDB" id="A0A915NAN7"/>
<evidence type="ECO:0000313" key="8">
    <source>
        <dbReference type="WBParaSite" id="scaffold8431_cov243.g13050"/>
    </source>
</evidence>
<dbReference type="Pfam" id="PF22891">
    <property type="entry name" value="KH_PNO1_2nd"/>
    <property type="match status" value="1"/>
</dbReference>
<protein>
    <submittedName>
        <fullName evidence="8">K Homology domain-containing protein</fullName>
    </submittedName>
</protein>
<dbReference type="WBParaSite" id="scaffold8431_cov243.g13050">
    <property type="protein sequence ID" value="scaffold8431_cov243.g13050"/>
    <property type="gene ID" value="scaffold8431_cov243.g13050"/>
</dbReference>
<comment type="subcellular location">
    <subcellularLocation>
        <location evidence="1">Nucleus</location>
        <location evidence="1">Nucleolus</location>
    </subcellularLocation>
</comment>
<dbReference type="InterPro" id="IPR036612">
    <property type="entry name" value="KH_dom_type_1_sf"/>
</dbReference>
<proteinExistence type="inferred from homology"/>
<evidence type="ECO:0000259" key="6">
    <source>
        <dbReference type="Pfam" id="PF22891"/>
    </source>
</evidence>
<dbReference type="PANTHER" id="PTHR12826:SF13">
    <property type="entry name" value="RNA-BINDING PROTEIN PNO1"/>
    <property type="match status" value="1"/>
</dbReference>
<evidence type="ECO:0000256" key="5">
    <source>
        <dbReference type="SAM" id="MobiDB-lite"/>
    </source>
</evidence>
<dbReference type="CDD" id="cd22391">
    <property type="entry name" value="KH-I_PNO1_rpt1"/>
    <property type="match status" value="1"/>
</dbReference>
<keyword evidence="7" id="KW-1185">Reference proteome</keyword>
<reference evidence="8" key="1">
    <citation type="submission" date="2022-11" db="UniProtKB">
        <authorList>
            <consortium name="WormBaseParasite"/>
        </authorList>
    </citation>
    <scope>IDENTIFICATION</scope>
</reference>
<dbReference type="GO" id="GO:0005730">
    <property type="term" value="C:nucleolus"/>
    <property type="evidence" value="ECO:0007669"/>
    <property type="project" value="UniProtKB-SubCell"/>
</dbReference>
<evidence type="ECO:0000313" key="7">
    <source>
        <dbReference type="Proteomes" id="UP000887561"/>
    </source>
</evidence>
<accession>A0A915NAN7</accession>
<keyword evidence="3" id="KW-0694">RNA-binding</keyword>
<dbReference type="Gene3D" id="3.30.1370.10">
    <property type="entry name" value="K Homology domain, type 1"/>
    <property type="match status" value="1"/>
</dbReference>
<organism evidence="7 8">
    <name type="scientific">Meloidogyne javanica</name>
    <name type="common">Root-knot nematode worm</name>
    <dbReference type="NCBI Taxonomy" id="6303"/>
    <lineage>
        <taxon>Eukaryota</taxon>
        <taxon>Metazoa</taxon>
        <taxon>Ecdysozoa</taxon>
        <taxon>Nematoda</taxon>
        <taxon>Chromadorea</taxon>
        <taxon>Rhabditida</taxon>
        <taxon>Tylenchina</taxon>
        <taxon>Tylenchomorpha</taxon>
        <taxon>Tylenchoidea</taxon>
        <taxon>Meloidogynidae</taxon>
        <taxon>Meloidogyninae</taxon>
        <taxon>Meloidogyne</taxon>
        <taxon>Meloidogyne incognita group</taxon>
    </lineage>
</organism>
<dbReference type="InterPro" id="IPR055211">
    <property type="entry name" value="KH_PNO1_2nd"/>
</dbReference>
<feature type="compositionally biased region" description="Acidic residues" evidence="5">
    <location>
        <begin position="14"/>
        <end position="43"/>
    </location>
</feature>
<name>A0A915NAN7_MELJA</name>
<evidence type="ECO:0000256" key="3">
    <source>
        <dbReference type="ARBA" id="ARBA00022884"/>
    </source>
</evidence>
<dbReference type="GO" id="GO:0003723">
    <property type="term" value="F:RNA binding"/>
    <property type="evidence" value="ECO:0007669"/>
    <property type="project" value="UniProtKB-KW"/>
</dbReference>
<sequence length="245" mass="27681">MVSRKNLENVQDQPVDEEMPPLEDIDDELIEEPQINEEDDGDNNDGFILAKKTNKKRKLPKLSTDADQPDAKKGKDNVNWEMRKVSVPPHRYTPLKKNWSKLVAPIINELKMQIRYNLRTRNVEIRCPNADGNKTHLQKAADFVQAFLLGFTIEDAVALILKTLRGDHLSRAIGRIAGKDGRVKTTIESVTQTRIVLADDKIHLLGAFNNLKIARHTICSLIMGTPINKIHGNLRSLASRLAEQL</sequence>
<feature type="region of interest" description="Disordered" evidence="5">
    <location>
        <begin position="1"/>
        <end position="75"/>
    </location>
</feature>
<dbReference type="InterPro" id="IPR055212">
    <property type="entry name" value="KH-I_PNO1_first"/>
</dbReference>
<dbReference type="PANTHER" id="PTHR12826">
    <property type="entry name" value="RIBONUCLEASE Y"/>
    <property type="match status" value="1"/>
</dbReference>
<keyword evidence="4" id="KW-0539">Nucleus</keyword>
<comment type="similarity">
    <text evidence="2">Belongs to the PNO1 family.</text>
</comment>
<dbReference type="Proteomes" id="UP000887561">
    <property type="component" value="Unplaced"/>
</dbReference>
<dbReference type="SUPFAM" id="SSF54791">
    <property type="entry name" value="Eukaryotic type KH-domain (KH-domain type I)"/>
    <property type="match status" value="1"/>
</dbReference>
<feature type="domain" description="PNO1 second type I KH" evidence="6">
    <location>
        <begin position="161"/>
        <end position="237"/>
    </location>
</feature>
<evidence type="ECO:0000256" key="1">
    <source>
        <dbReference type="ARBA" id="ARBA00004604"/>
    </source>
</evidence>
<evidence type="ECO:0000256" key="2">
    <source>
        <dbReference type="ARBA" id="ARBA00007515"/>
    </source>
</evidence>